<keyword evidence="6" id="KW-0133">Cell shape</keyword>
<evidence type="ECO:0000313" key="16">
    <source>
        <dbReference type="Proteomes" id="UP001145094"/>
    </source>
</evidence>
<protein>
    <recommendedName>
        <fullName evidence="18">Penicillin-binding protein</fullName>
    </recommendedName>
</protein>
<comment type="subcellular location">
    <subcellularLocation>
        <location evidence="2">Cell membrane</location>
    </subcellularLocation>
    <subcellularLocation>
        <location evidence="1">Membrane</location>
        <topology evidence="1">Single-pass membrane protein</topology>
    </subcellularLocation>
</comment>
<reference evidence="15 17" key="5">
    <citation type="journal article" date="2023" name="Int. J. Syst. Evol. Microbiol.">
        <title>Sellimonas catena sp. nov., isolated from human faeces.</title>
        <authorList>
            <person name="Hisatomi A."/>
            <person name="Ohkuma M."/>
            <person name="Sakamoto M."/>
        </authorList>
    </citation>
    <scope>NUCLEOTIDE SEQUENCE</scope>
    <source>
        <strain evidence="14 17">12EGH17</strain>
        <strain evidence="15">18CBH55</strain>
    </source>
</reference>
<keyword evidence="9 11" id="KW-0472">Membrane</keyword>
<evidence type="ECO:0000256" key="11">
    <source>
        <dbReference type="SAM" id="Phobius"/>
    </source>
</evidence>
<evidence type="ECO:0000256" key="7">
    <source>
        <dbReference type="ARBA" id="ARBA00022984"/>
    </source>
</evidence>
<reference evidence="14" key="1">
    <citation type="submission" date="2022-11" db="EMBL/GenBank/DDBJ databases">
        <title>Draft genome sequence of Sellimonas catena strain 12EGH17.</title>
        <authorList>
            <person name="Hisatomi A."/>
            <person name="Ohkuma M."/>
            <person name="Sakamoto M."/>
        </authorList>
    </citation>
    <scope>NUCLEOTIDE SEQUENCE</scope>
    <source>
        <strain evidence="14">12EGH17</strain>
    </source>
</reference>
<dbReference type="GO" id="GO:0008360">
    <property type="term" value="P:regulation of cell shape"/>
    <property type="evidence" value="ECO:0007669"/>
    <property type="project" value="UniProtKB-KW"/>
</dbReference>
<reference evidence="15" key="4">
    <citation type="submission" date="2022-11" db="EMBL/GenBank/DDBJ databases">
        <title>Draft genome sequence of Sellimonas catena strain 18CBH55.</title>
        <authorList>
            <person name="Hisatomi A."/>
            <person name="Ohkuma M."/>
            <person name="Sakamoto M."/>
        </authorList>
    </citation>
    <scope>NUCLEOTIDE SEQUENCE</scope>
    <source>
        <strain evidence="15">18CBH55</strain>
    </source>
</reference>
<dbReference type="GO" id="GO:0071555">
    <property type="term" value="P:cell wall organization"/>
    <property type="evidence" value="ECO:0007669"/>
    <property type="project" value="UniProtKB-KW"/>
</dbReference>
<evidence type="ECO:0000313" key="14">
    <source>
        <dbReference type="EMBL" id="GLG05305.1"/>
    </source>
</evidence>
<evidence type="ECO:0000256" key="1">
    <source>
        <dbReference type="ARBA" id="ARBA00004167"/>
    </source>
</evidence>
<keyword evidence="4" id="KW-1003">Cell membrane</keyword>
<feature type="domain" description="Penicillin-binding protein dimerisation" evidence="13">
    <location>
        <begin position="63"/>
        <end position="324"/>
    </location>
</feature>
<feature type="transmembrane region" description="Helical" evidence="11">
    <location>
        <begin position="21"/>
        <end position="40"/>
    </location>
</feature>
<dbReference type="SUPFAM" id="SSF56601">
    <property type="entry name" value="beta-lactamase/transpeptidase-like"/>
    <property type="match status" value="1"/>
</dbReference>
<feature type="domain" description="Penicillin-binding protein transpeptidase" evidence="12">
    <location>
        <begin position="615"/>
        <end position="931"/>
    </location>
</feature>
<keyword evidence="5 11" id="KW-0812">Transmembrane</keyword>
<dbReference type="GO" id="GO:0005886">
    <property type="term" value="C:plasma membrane"/>
    <property type="evidence" value="ECO:0007669"/>
    <property type="project" value="UniProtKB-SubCell"/>
</dbReference>
<dbReference type="InterPro" id="IPR012338">
    <property type="entry name" value="Beta-lactam/transpept-like"/>
</dbReference>
<dbReference type="Proteomes" id="UP001145094">
    <property type="component" value="Unassembled WGS sequence"/>
</dbReference>
<dbReference type="EMBL" id="BSCH01000007">
    <property type="protein sequence ID" value="GLG89991.1"/>
    <property type="molecule type" value="Genomic_DNA"/>
</dbReference>
<evidence type="ECO:0000256" key="6">
    <source>
        <dbReference type="ARBA" id="ARBA00022960"/>
    </source>
</evidence>
<evidence type="ECO:0000256" key="3">
    <source>
        <dbReference type="ARBA" id="ARBA00007171"/>
    </source>
</evidence>
<reference evidence="15" key="3">
    <citation type="submission" date="2022-11" db="EMBL/GenBank/DDBJ databases">
        <title>Draft genome sequence of Sellimonas catena strain 18CBH55.</title>
        <authorList>
            <person name="Atsushi H."/>
            <person name="Moriya O."/>
            <person name="Mitsuo S."/>
        </authorList>
    </citation>
    <scope>NUCLEOTIDE SEQUENCE</scope>
    <source>
        <strain evidence="15">18CBH55</strain>
    </source>
</reference>
<dbReference type="Pfam" id="PF03717">
    <property type="entry name" value="PBP_dimer"/>
    <property type="match status" value="1"/>
</dbReference>
<evidence type="ECO:0000313" key="15">
    <source>
        <dbReference type="EMBL" id="GLG89991.1"/>
    </source>
</evidence>
<sequence length="958" mass="106467">MFNILERIKETVIKLVKSRMFIASIVFCVMFAILVQRVFYLQIVRGESYLNDYKLQIQKTREVQGTRGRILDRNGTVLADNVLAYSVTIEDNGDYDTTKQKNKELNATVRRVIDIIEKNGDSIINSFGIVLNDSGEYEFSTEGTARLRFIADIFGYATIDKLSEKQKNYTAADIIHYLCTDETYGYGINEDDYEKSDILKLVNIRYAISLNKYRKYIATTIATNVSDTTVAEIMENQEELTGVSIEESSIRQYNNSKYFASIIGYTGQISQDEYNALSEEEQESYSLTDIVGKAGIEKAMDSTLQGEKGETKIYVNNVGKVIDSEKVTEAKAGNDVYLSIDADLQIAAYNILEEKLAAILLSKMVNRLDYDTSKVTDADSIVIPVGDVYNAFFKNEIIDTSQFTQSDAGTAEKEVLETYSRREEDAISSVLSEMQNANGTAYQDLSDRMKAYMDYVVDTLLTDDSGILVEDRIDTSDETYLAWKEEETIGVNEYLNYAISQNWIDTSKLTDYLEGDASYSSASEIYQAIVQYVGEVLGDDGDFEKIIYEYMIKSGDISGNQVCCILYEQNILKYDETQYNRLRSSGSTAAYNFIRSKIESLEITPGELGLEPCTGSIVITDPSNGQVLAMVSYPGYDNNRLANTMDSDYYAQLNSMTSSPLYNKATQERTAPGSTYKPLVSIAGLTEEVISTGTTISCTGIFDKISPIARCWIYPGSHGSLNVVSAIQHSCNDFFYEVGYRLGTTGGEYNDAYGIERLQKYAEEFGLGDTTGLEITESQPQISDSDVVRSSIGQGTNNYTTSGLARYISAVANEGTVYNLSLFDKTTDVNGNLVKDYEPSVRNEVEGIANSTWTAVHNGMRRMVTNTSTFNSLGDFELYGKTGTAQQSTTHPNHGLFVGFTSGQDTNVAFAIRIANGYNSTYPSEIGRDIIRYYYGLDEEDEIVTGHAASLGTVVSGD</sequence>
<evidence type="ECO:0000313" key="17">
    <source>
        <dbReference type="Proteomes" id="UP001145145"/>
    </source>
</evidence>
<keyword evidence="17" id="KW-1185">Reference proteome</keyword>
<gene>
    <name evidence="14" type="ORF">Selli1_24790</name>
    <name evidence="15" type="ORF">Selli2_14180</name>
</gene>
<dbReference type="EMBL" id="BSBO01000027">
    <property type="protein sequence ID" value="GLG05305.1"/>
    <property type="molecule type" value="Genomic_DNA"/>
</dbReference>
<evidence type="ECO:0000256" key="5">
    <source>
        <dbReference type="ARBA" id="ARBA00022692"/>
    </source>
</evidence>
<proteinExistence type="inferred from homology"/>
<dbReference type="Pfam" id="PF00905">
    <property type="entry name" value="Transpeptidase"/>
    <property type="match status" value="1"/>
</dbReference>
<evidence type="ECO:0000256" key="9">
    <source>
        <dbReference type="ARBA" id="ARBA00023136"/>
    </source>
</evidence>
<accession>A0A9W6FFJ4</accession>
<keyword evidence="7" id="KW-0573">Peptidoglycan synthesis</keyword>
<comment type="caution">
    <text evidence="15">The sequence shown here is derived from an EMBL/GenBank/DDBJ whole genome shotgun (WGS) entry which is preliminary data.</text>
</comment>
<reference evidence="14" key="2">
    <citation type="submission" date="2022-11" db="EMBL/GenBank/DDBJ databases">
        <title>Draft genome sequence of Sellimonas catena strain 12EGH17.</title>
        <authorList>
            <person name="Atsushi H."/>
            <person name="Moriya O."/>
            <person name="Mitsuo S."/>
        </authorList>
    </citation>
    <scope>NUCLEOTIDE SEQUENCE</scope>
    <source>
        <strain evidence="14">12EGH17</strain>
    </source>
</reference>
<evidence type="ECO:0000256" key="10">
    <source>
        <dbReference type="ARBA" id="ARBA00023316"/>
    </source>
</evidence>
<dbReference type="AlphaFoldDB" id="A0A9W6FFJ4"/>
<dbReference type="GO" id="GO:0071972">
    <property type="term" value="F:peptidoglycan L,D-transpeptidase activity"/>
    <property type="evidence" value="ECO:0007669"/>
    <property type="project" value="TreeGrafter"/>
</dbReference>
<dbReference type="InterPro" id="IPR001460">
    <property type="entry name" value="PCN-bd_Tpept"/>
</dbReference>
<dbReference type="GO" id="GO:0008658">
    <property type="term" value="F:penicillin binding"/>
    <property type="evidence" value="ECO:0007669"/>
    <property type="project" value="InterPro"/>
</dbReference>
<dbReference type="InterPro" id="IPR050515">
    <property type="entry name" value="Beta-lactam/transpept"/>
</dbReference>
<dbReference type="Proteomes" id="UP001145145">
    <property type="component" value="Unassembled WGS sequence"/>
</dbReference>
<evidence type="ECO:0000256" key="4">
    <source>
        <dbReference type="ARBA" id="ARBA00022475"/>
    </source>
</evidence>
<dbReference type="Gene3D" id="3.40.710.10">
    <property type="entry name" value="DD-peptidase/beta-lactamase superfamily"/>
    <property type="match status" value="1"/>
</dbReference>
<dbReference type="InterPro" id="IPR005311">
    <property type="entry name" value="PBP_dimer"/>
</dbReference>
<dbReference type="PANTHER" id="PTHR30627:SF2">
    <property type="entry name" value="PEPTIDOGLYCAN D,D-TRANSPEPTIDASE MRDA"/>
    <property type="match status" value="1"/>
</dbReference>
<dbReference type="SUPFAM" id="SSF56519">
    <property type="entry name" value="Penicillin binding protein dimerisation domain"/>
    <property type="match status" value="1"/>
</dbReference>
<name>A0A9W6FFJ4_9FIRM</name>
<dbReference type="PANTHER" id="PTHR30627">
    <property type="entry name" value="PEPTIDOGLYCAN D,D-TRANSPEPTIDASE"/>
    <property type="match status" value="1"/>
</dbReference>
<keyword evidence="10" id="KW-0961">Cell wall biogenesis/degradation</keyword>
<comment type="similarity">
    <text evidence="3">Belongs to the transpeptidase family.</text>
</comment>
<evidence type="ECO:0000259" key="13">
    <source>
        <dbReference type="Pfam" id="PF03717"/>
    </source>
</evidence>
<dbReference type="InterPro" id="IPR036138">
    <property type="entry name" value="PBP_dimer_sf"/>
</dbReference>
<keyword evidence="8 11" id="KW-1133">Transmembrane helix</keyword>
<dbReference type="GO" id="GO:0009252">
    <property type="term" value="P:peptidoglycan biosynthetic process"/>
    <property type="evidence" value="ECO:0007669"/>
    <property type="project" value="UniProtKB-KW"/>
</dbReference>
<dbReference type="Gene3D" id="3.30.1390.30">
    <property type="entry name" value="Penicillin-binding protein 2a, domain 3"/>
    <property type="match status" value="1"/>
</dbReference>
<evidence type="ECO:0000256" key="2">
    <source>
        <dbReference type="ARBA" id="ARBA00004236"/>
    </source>
</evidence>
<organism evidence="15 16">
    <name type="scientific">Sellimonas catena</name>
    <dbReference type="NCBI Taxonomy" id="2994035"/>
    <lineage>
        <taxon>Bacteria</taxon>
        <taxon>Bacillati</taxon>
        <taxon>Bacillota</taxon>
        <taxon>Clostridia</taxon>
        <taxon>Lachnospirales</taxon>
        <taxon>Lachnospiraceae</taxon>
        <taxon>Sellimonas</taxon>
    </lineage>
</organism>
<evidence type="ECO:0008006" key="18">
    <source>
        <dbReference type="Google" id="ProtNLM"/>
    </source>
</evidence>
<evidence type="ECO:0000259" key="12">
    <source>
        <dbReference type="Pfam" id="PF00905"/>
    </source>
</evidence>
<dbReference type="Gene3D" id="3.90.1310.10">
    <property type="entry name" value="Penicillin-binding protein 2a (Domain 2)"/>
    <property type="match status" value="2"/>
</dbReference>
<evidence type="ECO:0000256" key="8">
    <source>
        <dbReference type="ARBA" id="ARBA00022989"/>
    </source>
</evidence>